<dbReference type="GO" id="GO:0006412">
    <property type="term" value="P:translation"/>
    <property type="evidence" value="ECO:0007669"/>
    <property type="project" value="UniProtKB-UniRule"/>
</dbReference>
<dbReference type="InterPro" id="IPR019927">
    <property type="entry name" value="Ribosomal_uL3_bac/org-type"/>
</dbReference>
<dbReference type="Gene3D" id="3.30.160.810">
    <property type="match status" value="1"/>
</dbReference>
<keyword evidence="5 7" id="KW-0687">Ribonucleoprotein</keyword>
<dbReference type="PROSITE" id="PS00474">
    <property type="entry name" value="RIBOSOMAL_L3"/>
    <property type="match status" value="1"/>
</dbReference>
<evidence type="ECO:0000256" key="9">
    <source>
        <dbReference type="RuleBase" id="RU003906"/>
    </source>
</evidence>
<name>E8R3S4_ISOPI</name>
<dbReference type="InParanoid" id="E8R3S4"/>
<evidence type="ECO:0000256" key="8">
    <source>
        <dbReference type="RuleBase" id="RU003905"/>
    </source>
</evidence>
<dbReference type="InterPro" id="IPR000597">
    <property type="entry name" value="Ribosomal_uL3"/>
</dbReference>
<keyword evidence="12" id="KW-1185">Reference proteome</keyword>
<proteinExistence type="inferred from homology"/>
<evidence type="ECO:0000313" key="11">
    <source>
        <dbReference type="EMBL" id="ADV62659.1"/>
    </source>
</evidence>
<dbReference type="OrthoDB" id="9806135at2"/>
<dbReference type="InterPro" id="IPR009000">
    <property type="entry name" value="Transl_B-barrel_sf"/>
</dbReference>
<sequence length="212" mass="22827">MVVGLLGRKVGMTQIYREDGQAVPVTVLECGPCTVLQVKTPETDGYCAVQLGYLDRKRKTATAAARGHARKAGNAEPKRYIREIRQDEPPTLKLGDQLTVSVFEAIKRVDVTGVSKGRGFAGVVKRHGFRGLRATHGVKRMHRHPGSSGPSADPSRTRKGIRKPGHFGHAKVTALNLEVVKVDPDANLLVVKGAVPGPNGGFVTVRQTNRLG</sequence>
<dbReference type="FunCoup" id="E8R3S4">
    <property type="interactions" value="600"/>
</dbReference>
<dbReference type="Proteomes" id="UP000008631">
    <property type="component" value="Chromosome"/>
</dbReference>
<dbReference type="HAMAP" id="MF_01325_B">
    <property type="entry name" value="Ribosomal_uL3_B"/>
    <property type="match status" value="1"/>
</dbReference>
<dbReference type="eggNOG" id="COG0087">
    <property type="taxonomic scope" value="Bacteria"/>
</dbReference>
<dbReference type="GO" id="GO:0019843">
    <property type="term" value="F:rRNA binding"/>
    <property type="evidence" value="ECO:0007669"/>
    <property type="project" value="UniProtKB-UniRule"/>
</dbReference>
<comment type="similarity">
    <text evidence="1 7 8">Belongs to the universal ribosomal protein uL3 family.</text>
</comment>
<feature type="region of interest" description="Disordered" evidence="10">
    <location>
        <begin position="139"/>
        <end position="165"/>
    </location>
</feature>
<dbReference type="GO" id="GO:0003735">
    <property type="term" value="F:structural constituent of ribosome"/>
    <property type="evidence" value="ECO:0007669"/>
    <property type="project" value="UniProtKB-UniRule"/>
</dbReference>
<reference key="1">
    <citation type="submission" date="2010-11" db="EMBL/GenBank/DDBJ databases">
        <title>The complete sequence of chromosome of Isophaera pallida ATCC 43644.</title>
        <authorList>
            <consortium name="US DOE Joint Genome Institute (JGI-PGF)"/>
            <person name="Lucas S."/>
            <person name="Copeland A."/>
            <person name="Lapidus A."/>
            <person name="Bruce D."/>
            <person name="Goodwin L."/>
            <person name="Pitluck S."/>
            <person name="Kyrpides N."/>
            <person name="Mavromatis K."/>
            <person name="Pagani I."/>
            <person name="Ivanova N."/>
            <person name="Saunders E."/>
            <person name="Brettin T."/>
            <person name="Detter J.C."/>
            <person name="Han C."/>
            <person name="Tapia R."/>
            <person name="Land M."/>
            <person name="Hauser L."/>
            <person name="Markowitz V."/>
            <person name="Cheng J.-F."/>
            <person name="Hugenholtz P."/>
            <person name="Woyke T."/>
            <person name="Wu D."/>
            <person name="Eisen J.A."/>
        </authorList>
    </citation>
    <scope>NUCLEOTIDE SEQUENCE</scope>
    <source>
        <strain>ATCC 43644</strain>
    </source>
</reference>
<comment type="function">
    <text evidence="7 9">One of the primary rRNA binding proteins, it binds directly near the 3'-end of the 23S rRNA, where it nucleates assembly of the 50S subunit.</text>
</comment>
<dbReference type="HOGENOM" id="CLU_044142_4_1_0"/>
<dbReference type="PANTHER" id="PTHR11229:SF16">
    <property type="entry name" value="LARGE RIBOSOMAL SUBUNIT PROTEIN UL3C"/>
    <property type="match status" value="1"/>
</dbReference>
<evidence type="ECO:0000256" key="1">
    <source>
        <dbReference type="ARBA" id="ARBA00006540"/>
    </source>
</evidence>
<dbReference type="SUPFAM" id="SSF50447">
    <property type="entry name" value="Translation proteins"/>
    <property type="match status" value="1"/>
</dbReference>
<evidence type="ECO:0000313" key="12">
    <source>
        <dbReference type="Proteomes" id="UP000008631"/>
    </source>
</evidence>
<dbReference type="NCBIfam" id="TIGR03625">
    <property type="entry name" value="L3_bact"/>
    <property type="match status" value="1"/>
</dbReference>
<dbReference type="KEGG" id="ipa:Isop_2079"/>
<keyword evidence="4 7" id="KW-0689">Ribosomal protein</keyword>
<dbReference type="EMBL" id="CP002353">
    <property type="protein sequence ID" value="ADV62659.1"/>
    <property type="molecule type" value="Genomic_DNA"/>
</dbReference>
<evidence type="ECO:0000256" key="2">
    <source>
        <dbReference type="ARBA" id="ARBA00022730"/>
    </source>
</evidence>
<evidence type="ECO:0000256" key="10">
    <source>
        <dbReference type="SAM" id="MobiDB-lite"/>
    </source>
</evidence>
<organism evidence="11 12">
    <name type="scientific">Isosphaera pallida (strain ATCC 43644 / DSM 9630 / IS1B)</name>
    <dbReference type="NCBI Taxonomy" id="575540"/>
    <lineage>
        <taxon>Bacteria</taxon>
        <taxon>Pseudomonadati</taxon>
        <taxon>Planctomycetota</taxon>
        <taxon>Planctomycetia</taxon>
        <taxon>Isosphaerales</taxon>
        <taxon>Isosphaeraceae</taxon>
        <taxon>Isosphaera</taxon>
    </lineage>
</organism>
<protein>
    <recommendedName>
        <fullName evidence="6 7">Large ribosomal subunit protein uL3</fullName>
    </recommendedName>
</protein>
<dbReference type="GO" id="GO:0022625">
    <property type="term" value="C:cytosolic large ribosomal subunit"/>
    <property type="evidence" value="ECO:0007669"/>
    <property type="project" value="TreeGrafter"/>
</dbReference>
<dbReference type="PANTHER" id="PTHR11229">
    <property type="entry name" value="50S RIBOSOMAL PROTEIN L3"/>
    <property type="match status" value="1"/>
</dbReference>
<dbReference type="STRING" id="575540.Isop_2079"/>
<dbReference type="FunFam" id="2.40.30.10:FF:000004">
    <property type="entry name" value="50S ribosomal protein L3"/>
    <property type="match status" value="1"/>
</dbReference>
<evidence type="ECO:0000256" key="3">
    <source>
        <dbReference type="ARBA" id="ARBA00022884"/>
    </source>
</evidence>
<keyword evidence="2 7" id="KW-0699">rRNA-binding</keyword>
<dbReference type="Gene3D" id="2.40.30.10">
    <property type="entry name" value="Translation factors"/>
    <property type="match status" value="1"/>
</dbReference>
<dbReference type="Pfam" id="PF00297">
    <property type="entry name" value="Ribosomal_L3"/>
    <property type="match status" value="1"/>
</dbReference>
<gene>
    <name evidence="7" type="primary">rplC</name>
    <name evidence="11" type="ordered locus">Isop_2079</name>
</gene>
<dbReference type="AlphaFoldDB" id="E8R3S4"/>
<keyword evidence="3 7" id="KW-0694">RNA-binding</keyword>
<reference evidence="11 12" key="2">
    <citation type="journal article" date="2011" name="Stand. Genomic Sci.">
        <title>Complete genome sequence of Isosphaera pallida type strain (IS1B).</title>
        <authorList>
            <consortium name="US DOE Joint Genome Institute (JGI-PGF)"/>
            <person name="Goker M."/>
            <person name="Cleland D."/>
            <person name="Saunders E."/>
            <person name="Lapidus A."/>
            <person name="Nolan M."/>
            <person name="Lucas S."/>
            <person name="Hammon N."/>
            <person name="Deshpande S."/>
            <person name="Cheng J.F."/>
            <person name="Tapia R."/>
            <person name="Han C."/>
            <person name="Goodwin L."/>
            <person name="Pitluck S."/>
            <person name="Liolios K."/>
            <person name="Pagani I."/>
            <person name="Ivanova N."/>
            <person name="Mavromatis K."/>
            <person name="Pati A."/>
            <person name="Chen A."/>
            <person name="Palaniappan K."/>
            <person name="Land M."/>
            <person name="Hauser L."/>
            <person name="Chang Y.J."/>
            <person name="Jeffries C.D."/>
            <person name="Detter J.C."/>
            <person name="Beck B."/>
            <person name="Woyke T."/>
            <person name="Bristow J."/>
            <person name="Eisen J.A."/>
            <person name="Markowitz V."/>
            <person name="Hugenholtz P."/>
            <person name="Kyrpides N.C."/>
            <person name="Klenk H.P."/>
        </authorList>
    </citation>
    <scope>NUCLEOTIDE SEQUENCE [LARGE SCALE GENOMIC DNA]</scope>
    <source>
        <strain evidence="12">ATCC 43644 / DSM 9630 / IS1B</strain>
    </source>
</reference>
<accession>E8R3S4</accession>
<dbReference type="InterPro" id="IPR019926">
    <property type="entry name" value="Ribosomal_uL3_CS"/>
</dbReference>
<comment type="subunit">
    <text evidence="7 9">Part of the 50S ribosomal subunit. Forms a cluster with proteins L14 and L19.</text>
</comment>
<dbReference type="RefSeq" id="WP_013564947.1">
    <property type="nucleotide sequence ID" value="NC_014962.1"/>
</dbReference>
<evidence type="ECO:0000256" key="4">
    <source>
        <dbReference type="ARBA" id="ARBA00022980"/>
    </source>
</evidence>
<evidence type="ECO:0000256" key="5">
    <source>
        <dbReference type="ARBA" id="ARBA00023274"/>
    </source>
</evidence>
<evidence type="ECO:0000256" key="6">
    <source>
        <dbReference type="ARBA" id="ARBA00035243"/>
    </source>
</evidence>
<evidence type="ECO:0000256" key="7">
    <source>
        <dbReference type="HAMAP-Rule" id="MF_01325"/>
    </source>
</evidence>